<dbReference type="Pfam" id="PF18120">
    <property type="entry name" value="DUF5597"/>
    <property type="match status" value="1"/>
</dbReference>
<dbReference type="InterPro" id="IPR031330">
    <property type="entry name" value="Gly_Hdrlase_35_cat"/>
</dbReference>
<dbReference type="AlphaFoldDB" id="A0A7W8E7W5"/>
<feature type="domain" description="DUF5597" evidence="3">
    <location>
        <begin position="389"/>
        <end position="525"/>
    </location>
</feature>
<evidence type="ECO:0000313" key="5">
    <source>
        <dbReference type="Proteomes" id="UP000584867"/>
    </source>
</evidence>
<keyword evidence="1" id="KW-0732">Signal</keyword>
<dbReference type="Gene3D" id="3.20.20.80">
    <property type="entry name" value="Glycosidases"/>
    <property type="match status" value="1"/>
</dbReference>
<dbReference type="Pfam" id="PF01301">
    <property type="entry name" value="Glyco_hydro_35"/>
    <property type="match status" value="1"/>
</dbReference>
<dbReference type="Gene3D" id="2.60.220.20">
    <property type="entry name" value="putative beta-Galactosidase from caulobacter crescentus"/>
    <property type="match status" value="1"/>
</dbReference>
<dbReference type="EMBL" id="JACHIO010000001">
    <property type="protein sequence ID" value="MBB5061834.1"/>
    <property type="molecule type" value="Genomic_DNA"/>
</dbReference>
<feature type="signal peptide" evidence="1">
    <location>
        <begin position="1"/>
        <end position="22"/>
    </location>
</feature>
<name>A0A7W8E7W5_9BACT</name>
<proteinExistence type="predicted"/>
<evidence type="ECO:0000256" key="1">
    <source>
        <dbReference type="SAM" id="SignalP"/>
    </source>
</evidence>
<feature type="domain" description="Glycoside hydrolase 35 catalytic" evidence="2">
    <location>
        <begin position="44"/>
        <end position="240"/>
    </location>
</feature>
<evidence type="ECO:0000259" key="3">
    <source>
        <dbReference type="Pfam" id="PF18120"/>
    </source>
</evidence>
<dbReference type="Proteomes" id="UP000584867">
    <property type="component" value="Unassembled WGS sequence"/>
</dbReference>
<dbReference type="InterPro" id="IPR017853">
    <property type="entry name" value="GH"/>
</dbReference>
<dbReference type="FunFam" id="3.20.20.80:FF:000135">
    <property type="entry name" value="Beta-galactosidase, putative, bgl35A"/>
    <property type="match status" value="1"/>
</dbReference>
<protein>
    <recommendedName>
        <fullName evidence="6">Glycoside hydrolase family 35</fullName>
    </recommendedName>
</protein>
<evidence type="ECO:0000259" key="2">
    <source>
        <dbReference type="Pfam" id="PF01301"/>
    </source>
</evidence>
<comment type="caution">
    <text evidence="4">The sequence shown here is derived from an EMBL/GenBank/DDBJ whole genome shotgun (WGS) entry which is preliminary data.</text>
</comment>
<dbReference type="SUPFAM" id="SSF51445">
    <property type="entry name" value="(Trans)glycosidases"/>
    <property type="match status" value="1"/>
</dbReference>
<evidence type="ECO:0008006" key="6">
    <source>
        <dbReference type="Google" id="ProtNLM"/>
    </source>
</evidence>
<evidence type="ECO:0000313" key="4">
    <source>
        <dbReference type="EMBL" id="MBB5061834.1"/>
    </source>
</evidence>
<feature type="chain" id="PRO_5031469024" description="Glycoside hydrolase family 35" evidence="1">
    <location>
        <begin position="23"/>
        <end position="552"/>
    </location>
</feature>
<accession>A0A7W8E7W5</accession>
<dbReference type="InterPro" id="IPR040719">
    <property type="entry name" value="DUF5597"/>
</dbReference>
<reference evidence="4 5" key="1">
    <citation type="submission" date="2020-08" db="EMBL/GenBank/DDBJ databases">
        <title>Genomic Encyclopedia of Type Strains, Phase IV (KMG-V): Genome sequencing to study the core and pangenomes of soil and plant-associated prokaryotes.</title>
        <authorList>
            <person name="Whitman W."/>
        </authorList>
    </citation>
    <scope>NUCLEOTIDE SEQUENCE [LARGE SCALE GENOMIC DNA]</scope>
    <source>
        <strain evidence="4 5">X5P3</strain>
    </source>
</reference>
<sequence>MSRLSVGCAILAALLIVGTGQAQSPSGAESQLPHLQRQDGHYALVVDGKPYLMLGAQINNSSSWASTLPDVWPALEDLHVNTVEAPVYWEQMEAHEGTFDFSNVDLLVHGARQHHLHLVLLWFGTWKNGQMHYVPEWIKTNPAKYPRELNAYGKVLDVMSPHSTATLEADGHAFAALMHHLREIDGSEHTVIMIQVENESGSVGSVRDFSAAANKEFAGSVPQVLHAGSGTWSQVYGADADERFAAYATAHYINQVAAAGKAEYALPMYCNVWITYPVHALENRDHPSAGQEYPSGGPQQENIDIWKAAAPSIDLLGPDFYSDDRALFHRVVASYARPDNALFIPETHLGRDFGPNFFYALGHGAIGFSPFGVDYTNWTISDRKIPAFLAENFALLGPIEEQIAKLNLEGKVQTAVEQKGEPVARIHFAGVDAVVSYGFPQRDGEVPPGTPDASGRVIVAQLGPLDFLVTGFDASVTFVATTAAGAAPRNEQLEILSAEQGQYVGGAWQSSRNWNGDQTDRGLRFKSDNKDVVRIRLHTLPLYDRPSRDAVH</sequence>
<organism evidence="4 5">
    <name type="scientific">Granulicella mallensis</name>
    <dbReference type="NCBI Taxonomy" id="940614"/>
    <lineage>
        <taxon>Bacteria</taxon>
        <taxon>Pseudomonadati</taxon>
        <taxon>Acidobacteriota</taxon>
        <taxon>Terriglobia</taxon>
        <taxon>Terriglobales</taxon>
        <taxon>Acidobacteriaceae</taxon>
        <taxon>Granulicella</taxon>
    </lineage>
</organism>
<dbReference type="RefSeq" id="WP_184252374.1">
    <property type="nucleotide sequence ID" value="NZ_JACHIO010000001.1"/>
</dbReference>
<gene>
    <name evidence="4" type="ORF">HDF15_000159</name>
</gene>